<dbReference type="InterPro" id="IPR000215">
    <property type="entry name" value="Serpin_fam"/>
</dbReference>
<dbReference type="SUPFAM" id="SSF56574">
    <property type="entry name" value="Serpins"/>
    <property type="match status" value="1"/>
</dbReference>
<evidence type="ECO:0000259" key="5">
    <source>
        <dbReference type="SMART" id="SM00093"/>
    </source>
</evidence>
<evidence type="ECO:0000256" key="4">
    <source>
        <dbReference type="RuleBase" id="RU000411"/>
    </source>
</evidence>
<evidence type="ECO:0000313" key="6">
    <source>
        <dbReference type="EMBL" id="KAJ4452314.1"/>
    </source>
</evidence>
<keyword evidence="7" id="KW-1185">Reference proteome</keyword>
<dbReference type="Gene3D" id="3.30.497.10">
    <property type="entry name" value="Antithrombin, subunit I, domain 2"/>
    <property type="match status" value="1"/>
</dbReference>
<reference evidence="6 7" key="1">
    <citation type="journal article" date="2022" name="Allergy">
        <title>Genome assembly and annotation of Periplaneta americana reveal a comprehensive cockroach allergen profile.</title>
        <authorList>
            <person name="Wang L."/>
            <person name="Xiong Q."/>
            <person name="Saelim N."/>
            <person name="Wang L."/>
            <person name="Nong W."/>
            <person name="Wan A.T."/>
            <person name="Shi M."/>
            <person name="Liu X."/>
            <person name="Cao Q."/>
            <person name="Hui J.H.L."/>
            <person name="Sookrung N."/>
            <person name="Leung T.F."/>
            <person name="Tungtrongchitr A."/>
            <person name="Tsui S.K.W."/>
        </authorList>
    </citation>
    <scope>NUCLEOTIDE SEQUENCE [LARGE SCALE GENOMIC DNA]</scope>
    <source>
        <strain evidence="6">PWHHKU_190912</strain>
    </source>
</reference>
<dbReference type="InterPro" id="IPR042185">
    <property type="entry name" value="Serpin_sf_2"/>
</dbReference>
<dbReference type="SMART" id="SM00093">
    <property type="entry name" value="SERPIN"/>
    <property type="match status" value="1"/>
</dbReference>
<protein>
    <recommendedName>
        <fullName evidence="5">Serpin domain-containing protein</fullName>
    </recommendedName>
</protein>
<dbReference type="InterPro" id="IPR042178">
    <property type="entry name" value="Serpin_sf_1"/>
</dbReference>
<accession>A0ABQ8U4P6</accession>
<dbReference type="InterPro" id="IPR036186">
    <property type="entry name" value="Serpin_sf"/>
</dbReference>
<dbReference type="InterPro" id="IPR023796">
    <property type="entry name" value="Serpin_dom"/>
</dbReference>
<gene>
    <name evidence="6" type="ORF">ANN_03834</name>
</gene>
<dbReference type="Proteomes" id="UP001148838">
    <property type="component" value="Unassembled WGS sequence"/>
</dbReference>
<evidence type="ECO:0000256" key="2">
    <source>
        <dbReference type="ARBA" id="ARBA00022690"/>
    </source>
</evidence>
<dbReference type="PANTHER" id="PTHR11461:SF211">
    <property type="entry name" value="GH10112P-RELATED"/>
    <property type="match status" value="1"/>
</dbReference>
<evidence type="ECO:0000256" key="1">
    <source>
        <dbReference type="ARBA" id="ARBA00009500"/>
    </source>
</evidence>
<evidence type="ECO:0000256" key="3">
    <source>
        <dbReference type="ARBA" id="ARBA00022900"/>
    </source>
</evidence>
<dbReference type="Pfam" id="PF00079">
    <property type="entry name" value="Serpin"/>
    <property type="match status" value="1"/>
</dbReference>
<proteinExistence type="inferred from homology"/>
<organism evidence="6 7">
    <name type="scientific">Periplaneta americana</name>
    <name type="common">American cockroach</name>
    <name type="synonym">Blatta americana</name>
    <dbReference type="NCBI Taxonomy" id="6978"/>
    <lineage>
        <taxon>Eukaryota</taxon>
        <taxon>Metazoa</taxon>
        <taxon>Ecdysozoa</taxon>
        <taxon>Arthropoda</taxon>
        <taxon>Hexapoda</taxon>
        <taxon>Insecta</taxon>
        <taxon>Pterygota</taxon>
        <taxon>Neoptera</taxon>
        <taxon>Polyneoptera</taxon>
        <taxon>Dictyoptera</taxon>
        <taxon>Blattodea</taxon>
        <taxon>Blattoidea</taxon>
        <taxon>Blattidae</taxon>
        <taxon>Blattinae</taxon>
        <taxon>Periplaneta</taxon>
    </lineage>
</organism>
<feature type="domain" description="Serpin" evidence="5">
    <location>
        <begin position="36"/>
        <end position="247"/>
    </location>
</feature>
<comment type="caution">
    <text evidence="6">The sequence shown here is derived from an EMBL/GenBank/DDBJ whole genome shotgun (WGS) entry which is preliminary data.</text>
</comment>
<evidence type="ECO:0000313" key="7">
    <source>
        <dbReference type="Proteomes" id="UP001148838"/>
    </source>
</evidence>
<dbReference type="Gene3D" id="2.30.39.10">
    <property type="entry name" value="Alpha-1-antitrypsin, domain 1"/>
    <property type="match status" value="1"/>
</dbReference>
<name>A0ABQ8U4P6_PERAM</name>
<sequence>MFLLFPHLPSLPLPLAKPSIASAAFSGAFSNNQFSLELYSALGGEESLVASPLSLLLALAMSYLGAKARTAEQLGSVLHLPQDRGVAAAGFAAMLRHLDGAHLDVAARIYVQKGFGVKQAYLDATLQAFGSTAQELDFKEHHEDARGVINEWVEHRTRGAVRQVIPPHVLGARTQMVLVSALYFRAHWRKGFNSALTQPGSFRVSRSKNTTVPMMHLTSAFHLKHDDGLGATVLDLPYEASGSLSTH</sequence>
<dbReference type="PANTHER" id="PTHR11461">
    <property type="entry name" value="SERINE PROTEASE INHIBITOR, SERPIN"/>
    <property type="match status" value="1"/>
</dbReference>
<keyword evidence="3" id="KW-0722">Serine protease inhibitor</keyword>
<comment type="similarity">
    <text evidence="1 4">Belongs to the serpin family.</text>
</comment>
<keyword evidence="2" id="KW-0646">Protease inhibitor</keyword>
<dbReference type="EMBL" id="JAJSOF020000001">
    <property type="protein sequence ID" value="KAJ4452314.1"/>
    <property type="molecule type" value="Genomic_DNA"/>
</dbReference>